<evidence type="ECO:0000256" key="8">
    <source>
        <dbReference type="ARBA" id="ARBA00033183"/>
    </source>
</evidence>
<keyword evidence="11" id="KW-1185">Reference proteome</keyword>
<dbReference type="Proteomes" id="UP000002377">
    <property type="component" value="Chromosome"/>
</dbReference>
<dbReference type="KEGG" id="tjr:TherJR_2020"/>
<evidence type="ECO:0000256" key="3">
    <source>
        <dbReference type="ARBA" id="ARBA00022722"/>
    </source>
</evidence>
<dbReference type="Pfam" id="PF03787">
    <property type="entry name" value="RAMPs"/>
    <property type="match status" value="1"/>
</dbReference>
<comment type="similarity">
    <text evidence="1">Belongs to the CRISPR-associated Csm3 family.</text>
</comment>
<accession>D5X8I9</accession>
<dbReference type="PANTHER" id="PTHR35579:SF3">
    <property type="entry name" value="CRISPR SYSTEM CMS ENDORIBONUCLEASE CSM3"/>
    <property type="match status" value="1"/>
</dbReference>
<evidence type="ECO:0000313" key="11">
    <source>
        <dbReference type="Proteomes" id="UP000002377"/>
    </source>
</evidence>
<keyword evidence="7" id="KW-0051">Antiviral defense</keyword>
<dbReference type="GO" id="GO:0004519">
    <property type="term" value="F:endonuclease activity"/>
    <property type="evidence" value="ECO:0007669"/>
    <property type="project" value="UniProtKB-KW"/>
</dbReference>
<name>D5X8I9_THEPJ</name>
<dbReference type="InterPro" id="IPR005537">
    <property type="entry name" value="RAMP_III_fam"/>
</dbReference>
<dbReference type="GO" id="GO:0016787">
    <property type="term" value="F:hydrolase activity"/>
    <property type="evidence" value="ECO:0007669"/>
    <property type="project" value="UniProtKB-KW"/>
</dbReference>
<evidence type="ECO:0000256" key="5">
    <source>
        <dbReference type="ARBA" id="ARBA00022801"/>
    </source>
</evidence>
<dbReference type="InterPro" id="IPR052216">
    <property type="entry name" value="CRISPR_Csm3_endoribonuclease"/>
</dbReference>
<gene>
    <name evidence="10" type="ordered locus">TherJR_2020</name>
</gene>
<keyword evidence="4" id="KW-0255">Endonuclease</keyword>
<protein>
    <recommendedName>
        <fullName evidence="2">CRISPR system Cms endoribonuclease Csm3</fullName>
    </recommendedName>
    <alternativeName>
        <fullName evidence="8">CRISPR type III A-associated RAMP protein Csm3</fullName>
    </alternativeName>
</protein>
<organism evidence="10 11">
    <name type="scientific">Thermincola potens (strain JR)</name>
    <dbReference type="NCBI Taxonomy" id="635013"/>
    <lineage>
        <taxon>Bacteria</taxon>
        <taxon>Bacillati</taxon>
        <taxon>Bacillota</taxon>
        <taxon>Clostridia</taxon>
        <taxon>Eubacteriales</taxon>
        <taxon>Thermincolaceae</taxon>
        <taxon>Thermincola</taxon>
    </lineage>
</organism>
<evidence type="ECO:0000259" key="9">
    <source>
        <dbReference type="Pfam" id="PF03787"/>
    </source>
</evidence>
<evidence type="ECO:0000256" key="4">
    <source>
        <dbReference type="ARBA" id="ARBA00022759"/>
    </source>
</evidence>
<dbReference type="AlphaFoldDB" id="D5X8I9"/>
<evidence type="ECO:0000256" key="1">
    <source>
        <dbReference type="ARBA" id="ARBA00006342"/>
    </source>
</evidence>
<dbReference type="GO" id="GO:0051607">
    <property type="term" value="P:defense response to virus"/>
    <property type="evidence" value="ECO:0007669"/>
    <property type="project" value="UniProtKB-KW"/>
</dbReference>
<dbReference type="InterPro" id="IPR013412">
    <property type="entry name" value="CRISPR-assoc_RAMP_Csm3"/>
</dbReference>
<dbReference type="NCBIfam" id="TIGR02582">
    <property type="entry name" value="cas7_TM1809"/>
    <property type="match status" value="1"/>
</dbReference>
<proteinExistence type="inferred from homology"/>
<dbReference type="GO" id="GO:0003723">
    <property type="term" value="F:RNA binding"/>
    <property type="evidence" value="ECO:0007669"/>
    <property type="project" value="UniProtKB-KW"/>
</dbReference>
<keyword evidence="5" id="KW-0378">Hydrolase</keyword>
<evidence type="ECO:0000256" key="2">
    <source>
        <dbReference type="ARBA" id="ARBA00022150"/>
    </source>
</evidence>
<evidence type="ECO:0000256" key="6">
    <source>
        <dbReference type="ARBA" id="ARBA00022884"/>
    </source>
</evidence>
<reference evidence="10 11" key="1">
    <citation type="submission" date="2010-05" db="EMBL/GenBank/DDBJ databases">
        <title>Complete sequence of Thermincola sp. JR.</title>
        <authorList>
            <consortium name="US DOE Joint Genome Institute"/>
            <person name="Lucas S."/>
            <person name="Copeland A."/>
            <person name="Lapidus A."/>
            <person name="Cheng J.-F."/>
            <person name="Bruce D."/>
            <person name="Goodwin L."/>
            <person name="Pitluck S."/>
            <person name="Chertkov O."/>
            <person name="Detter J.C."/>
            <person name="Han C."/>
            <person name="Tapia R."/>
            <person name="Land M."/>
            <person name="Hauser L."/>
            <person name="Kyrpides N."/>
            <person name="Mikhailova N."/>
            <person name="Hazen T.C."/>
            <person name="Woyke T."/>
        </authorList>
    </citation>
    <scope>NUCLEOTIDE SEQUENCE [LARGE SCALE GENOMIC DNA]</scope>
    <source>
        <strain evidence="10 11">JR</strain>
    </source>
</reference>
<dbReference type="PANTHER" id="PTHR35579">
    <property type="entry name" value="CRISPR SYSTEM CMS ENDORIBONUCLEASE CSM3"/>
    <property type="match status" value="1"/>
</dbReference>
<dbReference type="OrthoDB" id="1063910at2"/>
<keyword evidence="3" id="KW-0540">Nuclease</keyword>
<dbReference type="HOGENOM" id="CLU_067743_0_0_9"/>
<evidence type="ECO:0000313" key="10">
    <source>
        <dbReference type="EMBL" id="ADG82865.1"/>
    </source>
</evidence>
<dbReference type="EMBL" id="CP002028">
    <property type="protein sequence ID" value="ADG82865.1"/>
    <property type="molecule type" value="Genomic_DNA"/>
</dbReference>
<dbReference type="STRING" id="635013.TherJR_2020"/>
<dbReference type="RefSeq" id="WP_013120870.1">
    <property type="nucleotide sequence ID" value="NC_014152.1"/>
</dbReference>
<keyword evidence="6" id="KW-0694">RNA-binding</keyword>
<feature type="domain" description="CRISPR type III-associated protein" evidence="9">
    <location>
        <begin position="17"/>
        <end position="208"/>
    </location>
</feature>
<dbReference type="eggNOG" id="COG1337">
    <property type="taxonomic scope" value="Bacteria"/>
</dbReference>
<sequence length="247" mass="27676">MVGINGLYGKLIFYGGLRLKTGLHIGASKDFSAIGAVDTVVVRDPLTRRPYIPGSSVKGKMRYLLARIYAREGRLADIKAEDIRLRRLFGCSGGGSKDNGQDRILLSRLQFQDIFMTEESAGRLEKMDTDLYLTEIKFENSIDRLTAVANPRQLERVPAGAEFSFRLVYNVENPDELVEDMRHLGYGFTLLEDDYIGGHGSRGYGRIEVLDIKVDYKDYARIAGKEPLDIKSLAEQAFWDGRNGVVA</sequence>
<evidence type="ECO:0000256" key="7">
    <source>
        <dbReference type="ARBA" id="ARBA00023118"/>
    </source>
</evidence>